<name>A0AAD1VN51_PELCU</name>
<dbReference type="AlphaFoldDB" id="A0AAD1VN51"/>
<dbReference type="EMBL" id="OW240912">
    <property type="protein sequence ID" value="CAH2222696.1"/>
    <property type="molecule type" value="Genomic_DNA"/>
</dbReference>
<proteinExistence type="predicted"/>
<gene>
    <name evidence="1" type="ORF">PECUL_23A031229</name>
</gene>
<reference evidence="1" key="1">
    <citation type="submission" date="2022-03" db="EMBL/GenBank/DDBJ databases">
        <authorList>
            <person name="Alioto T."/>
            <person name="Alioto T."/>
            <person name="Gomez Garrido J."/>
        </authorList>
    </citation>
    <scope>NUCLEOTIDE SEQUENCE</scope>
</reference>
<evidence type="ECO:0000313" key="1">
    <source>
        <dbReference type="EMBL" id="CAH2222696.1"/>
    </source>
</evidence>
<protein>
    <submittedName>
        <fullName evidence="1">Uncharacterized protein</fullName>
    </submittedName>
</protein>
<sequence>MADSAIQVETGNDVLHLRVYQYGHRVQQVKLEMTLFRQKPDMVWYTLGCTKMVTPSGRQNRK</sequence>
<keyword evidence="2" id="KW-1185">Reference proteome</keyword>
<accession>A0AAD1VN51</accession>
<organism evidence="1 2">
    <name type="scientific">Pelobates cultripes</name>
    <name type="common">Western spadefoot toad</name>
    <dbReference type="NCBI Taxonomy" id="61616"/>
    <lineage>
        <taxon>Eukaryota</taxon>
        <taxon>Metazoa</taxon>
        <taxon>Chordata</taxon>
        <taxon>Craniata</taxon>
        <taxon>Vertebrata</taxon>
        <taxon>Euteleostomi</taxon>
        <taxon>Amphibia</taxon>
        <taxon>Batrachia</taxon>
        <taxon>Anura</taxon>
        <taxon>Pelobatoidea</taxon>
        <taxon>Pelobatidae</taxon>
        <taxon>Pelobates</taxon>
    </lineage>
</organism>
<evidence type="ECO:0000313" key="2">
    <source>
        <dbReference type="Proteomes" id="UP001295444"/>
    </source>
</evidence>
<dbReference type="Proteomes" id="UP001295444">
    <property type="component" value="Chromosome 01"/>
</dbReference>